<dbReference type="InterPro" id="IPR007568">
    <property type="entry name" value="RTA1"/>
</dbReference>
<dbReference type="AlphaFoldDB" id="A0AA39CZK2"/>
<keyword evidence="8" id="KW-1185">Reference proteome</keyword>
<dbReference type="PANTHER" id="PTHR31465">
    <property type="entry name" value="PROTEIN RTA1-RELATED"/>
    <property type="match status" value="1"/>
</dbReference>
<dbReference type="GO" id="GO:0016020">
    <property type="term" value="C:membrane"/>
    <property type="evidence" value="ECO:0007669"/>
    <property type="project" value="UniProtKB-SubCell"/>
</dbReference>
<feature type="transmembrane region" description="Helical" evidence="6">
    <location>
        <begin position="35"/>
        <end position="54"/>
    </location>
</feature>
<protein>
    <submittedName>
        <fullName evidence="7">Uncharacterized protein</fullName>
    </submittedName>
</protein>
<dbReference type="Pfam" id="PF04479">
    <property type="entry name" value="RTA1"/>
    <property type="match status" value="1"/>
</dbReference>
<evidence type="ECO:0000256" key="1">
    <source>
        <dbReference type="ARBA" id="ARBA00004141"/>
    </source>
</evidence>
<dbReference type="Proteomes" id="UP001172681">
    <property type="component" value="Unassembled WGS sequence"/>
</dbReference>
<keyword evidence="2 6" id="KW-0812">Transmembrane</keyword>
<feature type="transmembrane region" description="Helical" evidence="6">
    <location>
        <begin position="107"/>
        <end position="132"/>
    </location>
</feature>
<feature type="transmembrane region" description="Helical" evidence="6">
    <location>
        <begin position="200"/>
        <end position="221"/>
    </location>
</feature>
<feature type="region of interest" description="Disordered" evidence="5">
    <location>
        <begin position="317"/>
        <end position="344"/>
    </location>
</feature>
<evidence type="ECO:0000256" key="6">
    <source>
        <dbReference type="SAM" id="Phobius"/>
    </source>
</evidence>
<keyword evidence="4 6" id="KW-0472">Membrane</keyword>
<evidence type="ECO:0000313" key="7">
    <source>
        <dbReference type="EMBL" id="KAJ9637962.1"/>
    </source>
</evidence>
<evidence type="ECO:0000313" key="8">
    <source>
        <dbReference type="Proteomes" id="UP001172681"/>
    </source>
</evidence>
<evidence type="ECO:0000256" key="3">
    <source>
        <dbReference type="ARBA" id="ARBA00022989"/>
    </source>
</evidence>
<accession>A0AA39CZK2</accession>
<proteinExistence type="predicted"/>
<feature type="transmembrane region" description="Helical" evidence="6">
    <location>
        <begin position="241"/>
        <end position="258"/>
    </location>
</feature>
<evidence type="ECO:0000256" key="5">
    <source>
        <dbReference type="SAM" id="MobiDB-lite"/>
    </source>
</evidence>
<name>A0AA39CZK2_9EURO</name>
<gene>
    <name evidence="7" type="ORF">H2204_004552</name>
</gene>
<reference evidence="7" key="1">
    <citation type="submission" date="2022-10" db="EMBL/GenBank/DDBJ databases">
        <title>Culturing micro-colonial fungi from biological soil crusts in the Mojave desert and describing Neophaeococcomyces mojavensis, and introducing the new genera and species Taxawa tesnikishii.</title>
        <authorList>
            <person name="Kurbessoian T."/>
            <person name="Stajich J.E."/>
        </authorList>
    </citation>
    <scope>NUCLEOTIDE SEQUENCE</scope>
    <source>
        <strain evidence="7">TK_35</strain>
    </source>
</reference>
<evidence type="ECO:0000256" key="4">
    <source>
        <dbReference type="ARBA" id="ARBA00023136"/>
    </source>
</evidence>
<comment type="subcellular location">
    <subcellularLocation>
        <location evidence="1">Membrane</location>
        <topology evidence="1">Multi-pass membrane protein</topology>
    </subcellularLocation>
</comment>
<evidence type="ECO:0000256" key="2">
    <source>
        <dbReference type="ARBA" id="ARBA00022692"/>
    </source>
</evidence>
<organism evidence="7 8">
    <name type="scientific">Knufia peltigerae</name>
    <dbReference type="NCBI Taxonomy" id="1002370"/>
    <lineage>
        <taxon>Eukaryota</taxon>
        <taxon>Fungi</taxon>
        <taxon>Dikarya</taxon>
        <taxon>Ascomycota</taxon>
        <taxon>Pezizomycotina</taxon>
        <taxon>Eurotiomycetes</taxon>
        <taxon>Chaetothyriomycetidae</taxon>
        <taxon>Chaetothyriales</taxon>
        <taxon>Trichomeriaceae</taxon>
        <taxon>Knufia</taxon>
    </lineage>
</organism>
<dbReference type="PANTHER" id="PTHR31465:SF32">
    <property type="entry name" value="DOMAIN PROTEIN, PUTATIVE-RELATED"/>
    <property type="match status" value="1"/>
</dbReference>
<keyword evidence="3 6" id="KW-1133">Transmembrane helix</keyword>
<feature type="transmembrane region" description="Helical" evidence="6">
    <location>
        <begin position="75"/>
        <end position="95"/>
    </location>
</feature>
<dbReference type="EMBL" id="JAPDRN010000023">
    <property type="protein sequence ID" value="KAJ9637962.1"/>
    <property type="molecule type" value="Genomic_DNA"/>
</dbReference>
<comment type="caution">
    <text evidence="7">The sequence shown here is derived from an EMBL/GenBank/DDBJ whole genome shotgun (WGS) entry which is preliminary data.</text>
</comment>
<feature type="transmembrane region" description="Helical" evidence="6">
    <location>
        <begin position="279"/>
        <end position="301"/>
    </location>
</feature>
<feature type="compositionally biased region" description="Low complexity" evidence="5">
    <location>
        <begin position="320"/>
        <end position="330"/>
    </location>
</feature>
<sequence length="359" mass="40442">MITPITFPRALSTMSPFTFTNFKRDTPPPDEVDPYAYSPSMPLAIVFTVIYWLITVRHMYINFVVARKQPNPHKYTLCLPIAGWISVTGWALRIVSIKFRHTWPLSIIFYAVSQSSIVIAPVFFCATLYLLLTRMIRFNLPEEEKDGGQSPQVFFGLSPKRLGYVFLISDFTSFNTQGGGSGIAGAGGWKGILRTIGMDVLLLGLALQLLTFTVFIFVLAIFQRRVNRRDDVTLQPGAKKVIWAVWVAVFFIQIRTAYRLIEFAMGDDAYLMTNEWCLYVFEAGPTAIALTMIAIFHPIIYMQQHRAVMSPDSEIALENTSSRQESSTPEPEQESKSGFKPPRIVTPLGLVVGAFRNKS</sequence>